<comment type="caution">
    <text evidence="2">The sequence shown here is derived from an EMBL/GenBank/DDBJ whole genome shotgun (WGS) entry which is preliminary data.</text>
</comment>
<dbReference type="Proteomes" id="UP000257109">
    <property type="component" value="Unassembled WGS sequence"/>
</dbReference>
<evidence type="ECO:0000313" key="2">
    <source>
        <dbReference type="EMBL" id="RDY00168.1"/>
    </source>
</evidence>
<organism evidence="2 3">
    <name type="scientific">Mucuna pruriens</name>
    <name type="common">Velvet bean</name>
    <name type="synonym">Dolichos pruriens</name>
    <dbReference type="NCBI Taxonomy" id="157652"/>
    <lineage>
        <taxon>Eukaryota</taxon>
        <taxon>Viridiplantae</taxon>
        <taxon>Streptophyta</taxon>
        <taxon>Embryophyta</taxon>
        <taxon>Tracheophyta</taxon>
        <taxon>Spermatophyta</taxon>
        <taxon>Magnoliopsida</taxon>
        <taxon>eudicotyledons</taxon>
        <taxon>Gunneridae</taxon>
        <taxon>Pentapetalae</taxon>
        <taxon>rosids</taxon>
        <taxon>fabids</taxon>
        <taxon>Fabales</taxon>
        <taxon>Fabaceae</taxon>
        <taxon>Papilionoideae</taxon>
        <taxon>50 kb inversion clade</taxon>
        <taxon>NPAAA clade</taxon>
        <taxon>indigoferoid/millettioid clade</taxon>
        <taxon>Phaseoleae</taxon>
        <taxon>Mucuna</taxon>
    </lineage>
</organism>
<dbReference type="EMBL" id="QJKJ01003059">
    <property type="protein sequence ID" value="RDY00168.1"/>
    <property type="molecule type" value="Genomic_DNA"/>
</dbReference>
<sequence>MVDGSDFVNMATESDFFDSMILWLMFFDFANMVIVSNFADLTNYECMCNRGPEVEEVTKVESTLDSQVHARTAETTLDSRLHTRQSTPHSDSLDHTWTAECTLKKLIPLLAADKPPPPPSPTTGLKPLLEHLKYAYQEDDQKLPIIIANNL</sequence>
<evidence type="ECO:0000256" key="1">
    <source>
        <dbReference type="SAM" id="Phobius"/>
    </source>
</evidence>
<name>A0A371HBJ0_MUCPR</name>
<proteinExistence type="predicted"/>
<keyword evidence="3" id="KW-1185">Reference proteome</keyword>
<gene>
    <name evidence="2" type="ORF">CR513_16690</name>
</gene>
<protein>
    <submittedName>
        <fullName evidence="2">Uncharacterized protein</fullName>
    </submittedName>
</protein>
<feature type="non-terminal residue" evidence="2">
    <location>
        <position position="1"/>
    </location>
</feature>
<keyword evidence="1" id="KW-1133">Transmembrane helix</keyword>
<keyword evidence="1" id="KW-0472">Membrane</keyword>
<evidence type="ECO:0000313" key="3">
    <source>
        <dbReference type="Proteomes" id="UP000257109"/>
    </source>
</evidence>
<feature type="transmembrane region" description="Helical" evidence="1">
    <location>
        <begin position="20"/>
        <end position="39"/>
    </location>
</feature>
<dbReference type="AlphaFoldDB" id="A0A371HBJ0"/>
<reference evidence="2" key="1">
    <citation type="submission" date="2018-05" db="EMBL/GenBank/DDBJ databases">
        <title>Draft genome of Mucuna pruriens seed.</title>
        <authorList>
            <person name="Nnadi N.E."/>
            <person name="Vos R."/>
            <person name="Hasami M.H."/>
            <person name="Devisetty U.K."/>
            <person name="Aguiy J.C."/>
        </authorList>
    </citation>
    <scope>NUCLEOTIDE SEQUENCE [LARGE SCALE GENOMIC DNA]</scope>
    <source>
        <strain evidence="2">JCA_2017</strain>
    </source>
</reference>
<accession>A0A371HBJ0</accession>
<keyword evidence="1" id="KW-0812">Transmembrane</keyword>